<feature type="compositionally biased region" description="Low complexity" evidence="3">
    <location>
        <begin position="32"/>
        <end position="41"/>
    </location>
</feature>
<keyword evidence="2 4" id="KW-0732">Signal</keyword>
<dbReference type="PANTHER" id="PTHR30532">
    <property type="entry name" value="IRON III DICITRATE-BINDING PERIPLASMIC PROTEIN"/>
    <property type="match status" value="1"/>
</dbReference>
<dbReference type="Proteomes" id="UP000076717">
    <property type="component" value="Unassembled WGS sequence"/>
</dbReference>
<dbReference type="Gene3D" id="3.40.50.1980">
    <property type="entry name" value="Nitrogenase molybdenum iron protein domain"/>
    <property type="match status" value="1"/>
</dbReference>
<feature type="region of interest" description="Disordered" evidence="3">
    <location>
        <begin position="32"/>
        <end position="56"/>
    </location>
</feature>
<proteinExistence type="predicted"/>
<feature type="region of interest" description="Disordered" evidence="3">
    <location>
        <begin position="99"/>
        <end position="123"/>
    </location>
</feature>
<evidence type="ECO:0000313" key="6">
    <source>
        <dbReference type="Proteomes" id="UP000076717"/>
    </source>
</evidence>
<dbReference type="SUPFAM" id="SSF53807">
    <property type="entry name" value="Helical backbone' metal receptor"/>
    <property type="match status" value="1"/>
</dbReference>
<feature type="signal peptide" evidence="4">
    <location>
        <begin position="1"/>
        <end position="32"/>
    </location>
</feature>
<dbReference type="AlphaFoldDB" id="A0A166H2S1"/>
<dbReference type="RefSeq" id="WP_236713713.1">
    <property type="nucleotide sequence ID" value="NZ_LIIN01000196.1"/>
</dbReference>
<evidence type="ECO:0000313" key="5">
    <source>
        <dbReference type="EMBL" id="KZX19826.1"/>
    </source>
</evidence>
<name>A0A166H2S1_9MICO</name>
<dbReference type="PANTHER" id="PTHR30532:SF1">
    <property type="entry name" value="IRON(3+)-HYDROXAMATE-BINDING PROTEIN FHUD"/>
    <property type="match status" value="1"/>
</dbReference>
<comment type="caution">
    <text evidence="5">The sequence shown here is derived from an EMBL/GenBank/DDBJ whole genome shotgun (WGS) entry which is preliminary data.</text>
</comment>
<feature type="compositionally biased region" description="Basic and acidic residues" evidence="3">
    <location>
        <begin position="109"/>
        <end position="123"/>
    </location>
</feature>
<sequence length="123" mass="12286">MHPASSSSHRRRRSLAVIALAASAALGLSACAGGAAGSSASDSPPSTRSVEHARGTTAVPDTAARVVVLEPVALDTSVALGVVPVGAAVLNESAGVPAYLAPRPPASRAWERSPSRASRESPR</sequence>
<dbReference type="EMBL" id="LIIN01000196">
    <property type="protein sequence ID" value="KZX19826.1"/>
    <property type="molecule type" value="Genomic_DNA"/>
</dbReference>
<evidence type="ECO:0008006" key="7">
    <source>
        <dbReference type="Google" id="ProtNLM"/>
    </source>
</evidence>
<dbReference type="InterPro" id="IPR051313">
    <property type="entry name" value="Bact_iron-sidero_bind"/>
</dbReference>
<evidence type="ECO:0000256" key="1">
    <source>
        <dbReference type="ARBA" id="ARBA00022448"/>
    </source>
</evidence>
<dbReference type="GO" id="GO:0030288">
    <property type="term" value="C:outer membrane-bounded periplasmic space"/>
    <property type="evidence" value="ECO:0007669"/>
    <property type="project" value="TreeGrafter"/>
</dbReference>
<evidence type="ECO:0000256" key="2">
    <source>
        <dbReference type="ARBA" id="ARBA00022729"/>
    </source>
</evidence>
<keyword evidence="6" id="KW-1185">Reference proteome</keyword>
<reference evidence="5 6" key="1">
    <citation type="submission" date="2015-08" db="EMBL/GenBank/DDBJ databases">
        <title>Draft Genome Sequence of Rathayibacter sp. Strain VKM Ac-2596 Isolated from Leaf Gall Induced by Plant-Parasitic Nematodes.</title>
        <authorList>
            <person name="Vasilenko O.V."/>
            <person name="Starodumova I.P."/>
            <person name="Tarlachkov S.V."/>
            <person name="Dorofeeva L.V."/>
            <person name="Evtushenko L.I."/>
        </authorList>
    </citation>
    <scope>NUCLEOTIDE SEQUENCE [LARGE SCALE GENOMIC DNA]</scope>
    <source>
        <strain evidence="5 6">VKM Ac-2596</strain>
    </source>
</reference>
<keyword evidence="1" id="KW-0813">Transport</keyword>
<feature type="chain" id="PRO_5039032160" description="Fe/B12 periplasmic-binding domain-containing protein" evidence="4">
    <location>
        <begin position="33"/>
        <end position="123"/>
    </location>
</feature>
<organism evidence="5 6">
    <name type="scientific">Rathayibacter tanaceti</name>
    <dbReference type="NCBI Taxonomy" id="1671680"/>
    <lineage>
        <taxon>Bacteria</taxon>
        <taxon>Bacillati</taxon>
        <taxon>Actinomycetota</taxon>
        <taxon>Actinomycetes</taxon>
        <taxon>Micrococcales</taxon>
        <taxon>Microbacteriaceae</taxon>
        <taxon>Rathayibacter</taxon>
    </lineage>
</organism>
<protein>
    <recommendedName>
        <fullName evidence="7">Fe/B12 periplasmic-binding domain-containing protein</fullName>
    </recommendedName>
</protein>
<gene>
    <name evidence="5" type="ORF">ACH61_03079</name>
</gene>
<evidence type="ECO:0000256" key="3">
    <source>
        <dbReference type="SAM" id="MobiDB-lite"/>
    </source>
</evidence>
<accession>A0A166H2S1</accession>
<evidence type="ECO:0000256" key="4">
    <source>
        <dbReference type="SAM" id="SignalP"/>
    </source>
</evidence>